<dbReference type="InterPro" id="IPR011990">
    <property type="entry name" value="TPR-like_helical_dom_sf"/>
</dbReference>
<dbReference type="InterPro" id="IPR002885">
    <property type="entry name" value="PPR_rpt"/>
</dbReference>
<dbReference type="Proteomes" id="UP000195402">
    <property type="component" value="Unassembled WGS sequence"/>
</dbReference>
<dbReference type="Pfam" id="PF13041">
    <property type="entry name" value="PPR_2"/>
    <property type="match status" value="5"/>
</dbReference>
<dbReference type="NCBIfam" id="TIGR00756">
    <property type="entry name" value="PPR"/>
    <property type="match status" value="13"/>
</dbReference>
<dbReference type="Pfam" id="PF12854">
    <property type="entry name" value="PPR_1"/>
    <property type="match status" value="3"/>
</dbReference>
<feature type="repeat" description="PPR" evidence="3">
    <location>
        <begin position="58"/>
        <end position="92"/>
    </location>
</feature>
<keyword evidence="5" id="KW-1185">Reference proteome</keyword>
<evidence type="ECO:0000256" key="2">
    <source>
        <dbReference type="ARBA" id="ARBA00022737"/>
    </source>
</evidence>
<feature type="repeat" description="PPR" evidence="3">
    <location>
        <begin position="645"/>
        <end position="679"/>
    </location>
</feature>
<dbReference type="PANTHER" id="PTHR47936">
    <property type="entry name" value="PPR_LONG DOMAIN-CONTAINING PROTEIN"/>
    <property type="match status" value="1"/>
</dbReference>
<evidence type="ECO:0000256" key="3">
    <source>
        <dbReference type="PROSITE-ProRule" id="PRU00708"/>
    </source>
</evidence>
<evidence type="ECO:0000256" key="1">
    <source>
        <dbReference type="ARBA" id="ARBA00007626"/>
    </source>
</evidence>
<feature type="repeat" description="PPR" evidence="3">
    <location>
        <begin position="610"/>
        <end position="644"/>
    </location>
</feature>
<dbReference type="Gene3D" id="1.25.40.10">
    <property type="entry name" value="Tetratricopeptide repeat domain"/>
    <property type="match status" value="6"/>
</dbReference>
<feature type="repeat" description="PPR" evidence="3">
    <location>
        <begin position="575"/>
        <end position="609"/>
    </location>
</feature>
<reference evidence="4 5" key="1">
    <citation type="journal article" date="2017" name="Mol. Plant">
        <title>The Genome of Medicinal Plant Macleaya cordata Provides New Insights into Benzylisoquinoline Alkaloids Metabolism.</title>
        <authorList>
            <person name="Liu X."/>
            <person name="Liu Y."/>
            <person name="Huang P."/>
            <person name="Ma Y."/>
            <person name="Qing Z."/>
            <person name="Tang Q."/>
            <person name="Cao H."/>
            <person name="Cheng P."/>
            <person name="Zheng Y."/>
            <person name="Yuan Z."/>
            <person name="Zhou Y."/>
            <person name="Liu J."/>
            <person name="Tang Z."/>
            <person name="Zhuo Y."/>
            <person name="Zhang Y."/>
            <person name="Yu L."/>
            <person name="Huang J."/>
            <person name="Yang P."/>
            <person name="Peng Q."/>
            <person name="Zhang J."/>
            <person name="Jiang W."/>
            <person name="Zhang Z."/>
            <person name="Lin K."/>
            <person name="Ro D.K."/>
            <person name="Chen X."/>
            <person name="Xiong X."/>
            <person name="Shang Y."/>
            <person name="Huang S."/>
            <person name="Zeng J."/>
        </authorList>
    </citation>
    <scope>NUCLEOTIDE SEQUENCE [LARGE SCALE GENOMIC DNA]</scope>
    <source>
        <strain evidence="5">cv. BLH2017</strain>
        <tissue evidence="4">Root</tissue>
    </source>
</reference>
<proteinExistence type="inferred from homology"/>
<feature type="repeat" description="PPR" evidence="3">
    <location>
        <begin position="298"/>
        <end position="332"/>
    </location>
</feature>
<comment type="similarity">
    <text evidence="1">Belongs to the PPR family. P subfamily.</text>
</comment>
<accession>A0A200R9A2</accession>
<dbReference type="PANTHER" id="PTHR47936:SF1">
    <property type="entry name" value="PENTATRICOPEPTIDE REPEAT-CONTAINING PROTEIN GUN1, CHLOROPLASTIC"/>
    <property type="match status" value="1"/>
</dbReference>
<dbReference type="OrthoDB" id="185373at2759"/>
<feature type="repeat" description="PPR" evidence="3">
    <location>
        <begin position="680"/>
        <end position="714"/>
    </location>
</feature>
<feature type="repeat" description="PPR" evidence="3">
    <location>
        <begin position="163"/>
        <end position="197"/>
    </location>
</feature>
<sequence>MGRAIEVLEVMTGEKIKYPLNNFVCSSVISGFCKIGKPELALGFYENAGKIGTLCRPNVVTYTSLVSALCKEGRINEVCDLVCKMEKEGVVLDALFYSSWICGYFREGILEEAFRKHVSMVENGINPDTVSYTILIDGFSKEGNVEKAIGFLNEMKKDGLEPNLVTYTAIMRGFCKRGKLEEAFKVFKRVDEWGIKVDEVTYSTLIDGLCQTGDFDRVFCLLEEMEHKGISTGVITYNTVINGLCKVGRTSKGDEISNTILGDNFTYSTLLHGYIQENNVVGILETKRRLEEARICMDVVMCNVLIKALFMVGALEDAYMTYKGMPEIGLVANSVTYCTMIDGYCKAGRIDDALKIFDAYRSASLVSNVANYNCIIFGLCGNGMIDMAIELFIELIEKGLVPNKVTYMKLIKSIFEERNGGGVLEFLQRVEKLEPEMYNIMCNDAIQFLCKKGCSEAAFGVYLFMKKKGSSVASKGYYSILKGLIADQNRSLVPVMLNAYLKEYGVSESRISKILVRYLSKKDVEKALHFLNKMKENHICLTVPVSVFDELKKQGRVLDAHKLISEAEGNQTDSDIFAYSIVVDGLCKEGHLNKALDLCATMRERRISPNIVIYNSVMNGLCRQGCIVQALRLFDSLEKINLVPTDITYASLIGALSKEGYLQDAKQLFEKMIFKGFTPNTHVYNSLIDGYCKFGFLDEALMLLLDFEKSCFEPDAFTVSAVIDGCCRKGDMEGALGFYFEYKKKGILPDFLGFVYLIKGLCVKGRMEEARSILMEMLQIQSIAELIDTTGSAIKTESLASFLVFLCEQGSIEEATYVLNEVGSMAFPSKRSRTKQNVLYDREALSKVRAKSLTSPYMDNLDAMYFKAGKVDWLLSTLEAPRHFQTEIFTDATRKSILFGIFRPEAFVDAHSEQRYVDGGLSTPDLAGTIGWMIAAKVACVPSVSNCFF</sequence>
<dbReference type="FunCoup" id="A0A200R9A2">
    <property type="interactions" value="1453"/>
</dbReference>
<dbReference type="STRING" id="56857.A0A200R9A2"/>
<gene>
    <name evidence="4" type="ORF">BVC80_521g20</name>
</gene>
<feature type="repeat" description="PPR" evidence="3">
    <location>
        <begin position="333"/>
        <end position="367"/>
    </location>
</feature>
<dbReference type="OMA" id="ICGYFRE"/>
<dbReference type="PROSITE" id="PS51375">
    <property type="entry name" value="PPR"/>
    <property type="match status" value="13"/>
</dbReference>
<dbReference type="Pfam" id="PF01535">
    <property type="entry name" value="PPR"/>
    <property type="match status" value="4"/>
</dbReference>
<dbReference type="EMBL" id="MVGT01000213">
    <property type="protein sequence ID" value="OVA19233.1"/>
    <property type="molecule type" value="Genomic_DNA"/>
</dbReference>
<comment type="caution">
    <text evidence="4">The sequence shown here is derived from an EMBL/GenBank/DDBJ whole genome shotgun (WGS) entry which is preliminary data.</text>
</comment>
<feature type="repeat" description="PPR" evidence="3">
    <location>
        <begin position="93"/>
        <end position="127"/>
    </location>
</feature>
<feature type="repeat" description="PPR" evidence="3">
    <location>
        <begin position="715"/>
        <end position="749"/>
    </location>
</feature>
<protein>
    <submittedName>
        <fullName evidence="4">Pentatricopeptide repeat</fullName>
    </submittedName>
</protein>
<feature type="repeat" description="PPR" evidence="3">
    <location>
        <begin position="128"/>
        <end position="162"/>
    </location>
</feature>
<dbReference type="AlphaFoldDB" id="A0A200R9A2"/>
<organism evidence="4 5">
    <name type="scientific">Macleaya cordata</name>
    <name type="common">Five-seeded plume-poppy</name>
    <name type="synonym">Bocconia cordata</name>
    <dbReference type="NCBI Taxonomy" id="56857"/>
    <lineage>
        <taxon>Eukaryota</taxon>
        <taxon>Viridiplantae</taxon>
        <taxon>Streptophyta</taxon>
        <taxon>Embryophyta</taxon>
        <taxon>Tracheophyta</taxon>
        <taxon>Spermatophyta</taxon>
        <taxon>Magnoliopsida</taxon>
        <taxon>Ranunculales</taxon>
        <taxon>Papaveraceae</taxon>
        <taxon>Papaveroideae</taxon>
        <taxon>Macleaya</taxon>
    </lineage>
</organism>
<name>A0A200R9A2_MACCD</name>
<evidence type="ECO:0000313" key="5">
    <source>
        <dbReference type="Proteomes" id="UP000195402"/>
    </source>
</evidence>
<keyword evidence="2" id="KW-0677">Repeat</keyword>
<feature type="repeat" description="PPR" evidence="3">
    <location>
        <begin position="368"/>
        <end position="402"/>
    </location>
</feature>
<dbReference type="InParanoid" id="A0A200R9A2"/>
<evidence type="ECO:0000313" key="4">
    <source>
        <dbReference type="EMBL" id="OVA19233.1"/>
    </source>
</evidence>
<feature type="repeat" description="PPR" evidence="3">
    <location>
        <begin position="198"/>
        <end position="232"/>
    </location>
</feature>